<proteinExistence type="predicted"/>
<dbReference type="EMBL" id="JARKIF010000010">
    <property type="protein sequence ID" value="KAJ7628778.1"/>
    <property type="molecule type" value="Genomic_DNA"/>
</dbReference>
<keyword evidence="1" id="KW-0732">Signal</keyword>
<protein>
    <recommendedName>
        <fullName evidence="6">AB hydrolase-1 domain-containing protein</fullName>
    </recommendedName>
</protein>
<gene>
    <name evidence="4" type="ORF">FB45DRAFT_1059477</name>
</gene>
<reference evidence="4" key="1">
    <citation type="submission" date="2023-03" db="EMBL/GenBank/DDBJ databases">
        <title>Massive genome expansion in bonnet fungi (Mycena s.s.) driven by repeated elements and novel gene families across ecological guilds.</title>
        <authorList>
            <consortium name="Lawrence Berkeley National Laboratory"/>
            <person name="Harder C.B."/>
            <person name="Miyauchi S."/>
            <person name="Viragh M."/>
            <person name="Kuo A."/>
            <person name="Thoen E."/>
            <person name="Andreopoulos B."/>
            <person name="Lu D."/>
            <person name="Skrede I."/>
            <person name="Drula E."/>
            <person name="Henrissat B."/>
            <person name="Morin E."/>
            <person name="Kohler A."/>
            <person name="Barry K."/>
            <person name="LaButti K."/>
            <person name="Morin E."/>
            <person name="Salamov A."/>
            <person name="Lipzen A."/>
            <person name="Mereny Z."/>
            <person name="Hegedus B."/>
            <person name="Baldrian P."/>
            <person name="Stursova M."/>
            <person name="Weitz H."/>
            <person name="Taylor A."/>
            <person name="Grigoriev I.V."/>
            <person name="Nagy L.G."/>
            <person name="Martin F."/>
            <person name="Kauserud H."/>
        </authorList>
    </citation>
    <scope>NUCLEOTIDE SEQUENCE</scope>
    <source>
        <strain evidence="4">9284</strain>
    </source>
</reference>
<name>A0AAD7FNB3_9AGAR</name>
<evidence type="ECO:0000313" key="5">
    <source>
        <dbReference type="Proteomes" id="UP001221142"/>
    </source>
</evidence>
<keyword evidence="5" id="KW-1185">Reference proteome</keyword>
<dbReference type="Pfam" id="PF00561">
    <property type="entry name" value="Abhydrolase_1"/>
    <property type="match status" value="1"/>
</dbReference>
<dbReference type="InterPro" id="IPR029058">
    <property type="entry name" value="AB_hydrolase_fold"/>
</dbReference>
<dbReference type="SUPFAM" id="SSF53474">
    <property type="entry name" value="alpha/beta-Hydrolases"/>
    <property type="match status" value="2"/>
</dbReference>
<feature type="chain" id="PRO_5041957811" description="AB hydrolase-1 domain-containing protein" evidence="1">
    <location>
        <begin position="22"/>
        <end position="611"/>
    </location>
</feature>
<dbReference type="AlphaFoldDB" id="A0AAD7FNB3"/>
<feature type="domain" description="AB hydrolase-1" evidence="2">
    <location>
        <begin position="208"/>
        <end position="277"/>
    </location>
</feature>
<evidence type="ECO:0000259" key="2">
    <source>
        <dbReference type="Pfam" id="PF00561"/>
    </source>
</evidence>
<evidence type="ECO:0008006" key="6">
    <source>
        <dbReference type="Google" id="ProtNLM"/>
    </source>
</evidence>
<evidence type="ECO:0000313" key="4">
    <source>
        <dbReference type="EMBL" id="KAJ7628778.1"/>
    </source>
</evidence>
<dbReference type="Gene3D" id="3.40.50.1820">
    <property type="entry name" value="alpha/beta hydrolase"/>
    <property type="match status" value="1"/>
</dbReference>
<evidence type="ECO:0000256" key="1">
    <source>
        <dbReference type="SAM" id="SignalP"/>
    </source>
</evidence>
<dbReference type="Proteomes" id="UP001221142">
    <property type="component" value="Unassembled WGS sequence"/>
</dbReference>
<sequence>MASQLLFFSLALIGAATPASSLHVPFQRRAENQTIRWLDCHTRIPPALQGLNITADTPLPSSLQCGEIDVPMDYSKPFDPVANNITVGFAMNRPANPQGVIYFHPGGPGIPAAPQAWENALNLSSTFTELMDDFDILGNNQHARSGILYPFELYLGRVFQRHTHPLYVSFIYRIFLDAHRGISPTSEEEYNAYQVAMRGFLASCNNTTPPGLMQFVSTAEFIQDMDTVRAALGYEIIHFDGVSYGTFVAAAYVARFPERVGRFVIDAVIPHGMAFQEMISDQVAATNRLLLRSDSFCMTDPTCPFYGQGKGSVVKAWETLLAQAIETPLAAPSCGPGTLCNAPVTATDLRFAVAASFRSDPDFPLFNFALNQSLHGNASLFGYQPVFDIRETVVSPLLCSDFPIEDSAKTFEGFNNFSINAQPNDTASIIYTQTWQLLLMCTAWPFEVPAQTPVTSSKEILWMTSDFDLNLPTELTTFAWQQTPNSTLLVRAGDGHTSIDLTGPAGSAAALSRNFLRTGSMPSPQDNTQVVTVIPPGGTRPPVPDPYDVPTGAVAGDVSVIENIITSSEVQNATGTTDTTGDHKNGGGKVHGTPEYTVLLGLFLAAALVVY</sequence>
<feature type="domain" description="Peptidase S33 tripeptidyl aminopeptidase-like C-terminal" evidence="3">
    <location>
        <begin position="435"/>
        <end position="524"/>
    </location>
</feature>
<feature type="signal peptide" evidence="1">
    <location>
        <begin position="1"/>
        <end position="21"/>
    </location>
</feature>
<accession>A0AAD7FNB3</accession>
<comment type="caution">
    <text evidence="4">The sequence shown here is derived from an EMBL/GenBank/DDBJ whole genome shotgun (WGS) entry which is preliminary data.</text>
</comment>
<organism evidence="4 5">
    <name type="scientific">Roridomyces roridus</name>
    <dbReference type="NCBI Taxonomy" id="1738132"/>
    <lineage>
        <taxon>Eukaryota</taxon>
        <taxon>Fungi</taxon>
        <taxon>Dikarya</taxon>
        <taxon>Basidiomycota</taxon>
        <taxon>Agaricomycotina</taxon>
        <taxon>Agaricomycetes</taxon>
        <taxon>Agaricomycetidae</taxon>
        <taxon>Agaricales</taxon>
        <taxon>Marasmiineae</taxon>
        <taxon>Mycenaceae</taxon>
        <taxon>Roridomyces</taxon>
    </lineage>
</organism>
<dbReference type="InterPro" id="IPR000073">
    <property type="entry name" value="AB_hydrolase_1"/>
</dbReference>
<dbReference type="Pfam" id="PF08386">
    <property type="entry name" value="Abhydrolase_4"/>
    <property type="match status" value="1"/>
</dbReference>
<evidence type="ECO:0000259" key="3">
    <source>
        <dbReference type="Pfam" id="PF08386"/>
    </source>
</evidence>
<dbReference type="InterPro" id="IPR013595">
    <property type="entry name" value="Pept_S33_TAP-like_C"/>
</dbReference>